<dbReference type="GO" id="GO:0032259">
    <property type="term" value="P:methylation"/>
    <property type="evidence" value="ECO:0007669"/>
    <property type="project" value="UniProtKB-KW"/>
</dbReference>
<evidence type="ECO:0000259" key="2">
    <source>
        <dbReference type="Pfam" id="PF18135"/>
    </source>
</evidence>
<organism evidence="3 4">
    <name type="scientific">Streptomyces griseoaurantiacus</name>
    <dbReference type="NCBI Taxonomy" id="68213"/>
    <lineage>
        <taxon>Bacteria</taxon>
        <taxon>Bacillati</taxon>
        <taxon>Actinomycetota</taxon>
        <taxon>Actinomycetes</taxon>
        <taxon>Kitasatosporales</taxon>
        <taxon>Streptomycetaceae</taxon>
        <taxon>Streptomyces</taxon>
        <taxon>Streptomyces aurantiacus group</taxon>
    </lineage>
</organism>
<gene>
    <name evidence="3" type="ORF">H1X69_07730</name>
</gene>
<dbReference type="Pfam" id="PF18135">
    <property type="entry name" value="Type_ISP_C"/>
    <property type="match status" value="1"/>
</dbReference>
<dbReference type="InterPro" id="IPR041635">
    <property type="entry name" value="Type_ISP_LLaBIII_C"/>
</dbReference>
<evidence type="ECO:0000313" key="4">
    <source>
        <dbReference type="Proteomes" id="UP000587608"/>
    </source>
</evidence>
<evidence type="ECO:0000313" key="3">
    <source>
        <dbReference type="EMBL" id="MBA5221315.1"/>
    </source>
</evidence>
<name>A0A7W2DQU2_9ACTN</name>
<dbReference type="EMBL" id="JACERG010000006">
    <property type="protein sequence ID" value="MBA5221315.1"/>
    <property type="molecule type" value="Genomic_DNA"/>
</dbReference>
<comment type="caution">
    <text evidence="3">The sequence shown here is derived from an EMBL/GenBank/DDBJ whole genome shotgun (WGS) entry which is preliminary data.</text>
</comment>
<reference evidence="3 4" key="1">
    <citation type="submission" date="2020-07" db="EMBL/GenBank/DDBJ databases">
        <title>Differential regulation of undecylprodigiosin biosynthesis in the yeast-scavenging Streptomyces strain MBK6.</title>
        <authorList>
            <person name="Baral B."/>
            <person name="Siitonen V."/>
            <person name="Laughlin M."/>
            <person name="Yamada K."/>
            <person name="Ilomaeki M."/>
            <person name="Metsae-Ketelae M."/>
            <person name="Niemi J."/>
        </authorList>
    </citation>
    <scope>NUCLEOTIDE SEQUENCE [LARGE SCALE GENOMIC DNA]</scope>
    <source>
        <strain evidence="3 4">MBK6</strain>
    </source>
</reference>
<evidence type="ECO:0000256" key="1">
    <source>
        <dbReference type="SAM" id="MobiDB-lite"/>
    </source>
</evidence>
<keyword evidence="3" id="KW-0808">Transferase</keyword>
<dbReference type="AlphaFoldDB" id="A0A7W2DQU2"/>
<feature type="region of interest" description="Disordered" evidence="1">
    <location>
        <begin position="387"/>
        <end position="406"/>
    </location>
</feature>
<proteinExistence type="predicted"/>
<sequence length="406" mass="43723">MPSVTNDDAPLLADLMPWSVPPPRAGRAWPLAPDAPSLRTRWDTLLEAEGPGRAALFEPSRARTPHSAVAQLPGHPAGTERLAHATGPCPEPVRVLRAPFDEQWLIPDHRLLDAARPELWRVADEHQVFVLELPPAHAPGGAAPPGGPGRLTLPLLATSLLPFPAPRTGRVRPLYRRPGGAEPNLAPGLAAHLGTRLGRTPGPSEILAWIMAAVRHGPRGHTVPLTTDPERWERGVALGRRMLWLMRRDGERPRLPGGRRPYVRAPLPARPAHLVHAPEEEVLDLDGGRISPAPAAAWEFEVAGARVVESWFAARTAEPEPGTLAAIRPADWPQNRTSELLELLTVLTLLAELGPARAELASSAEGEVSASALRDAGVLPVPAARRRPASVLDHQEEGPEGQFTLL</sequence>
<dbReference type="Proteomes" id="UP000587608">
    <property type="component" value="Unassembled WGS sequence"/>
</dbReference>
<accession>A0A7W2DQU2</accession>
<dbReference type="GO" id="GO:0008168">
    <property type="term" value="F:methyltransferase activity"/>
    <property type="evidence" value="ECO:0007669"/>
    <property type="project" value="UniProtKB-KW"/>
</dbReference>
<dbReference type="RefSeq" id="WP_191852351.1">
    <property type="nucleotide sequence ID" value="NZ_JACERG010000006.1"/>
</dbReference>
<feature type="domain" description="Type ISP restriction-modification enzyme LLaBIII C-terminal specificity" evidence="2">
    <location>
        <begin position="14"/>
        <end position="343"/>
    </location>
</feature>
<protein>
    <submittedName>
        <fullName evidence="3">DNA methyltransferase</fullName>
    </submittedName>
</protein>
<keyword evidence="3" id="KW-0489">Methyltransferase</keyword>